<organism evidence="3 4">
    <name type="scientific">Eucalyptus globulus</name>
    <name type="common">Tasmanian blue gum</name>
    <dbReference type="NCBI Taxonomy" id="34317"/>
    <lineage>
        <taxon>Eukaryota</taxon>
        <taxon>Viridiplantae</taxon>
        <taxon>Streptophyta</taxon>
        <taxon>Embryophyta</taxon>
        <taxon>Tracheophyta</taxon>
        <taxon>Spermatophyta</taxon>
        <taxon>Magnoliopsida</taxon>
        <taxon>eudicotyledons</taxon>
        <taxon>Gunneridae</taxon>
        <taxon>Pentapetalae</taxon>
        <taxon>rosids</taxon>
        <taxon>malvids</taxon>
        <taxon>Myrtales</taxon>
        <taxon>Myrtaceae</taxon>
        <taxon>Myrtoideae</taxon>
        <taxon>Eucalypteae</taxon>
        <taxon>Eucalyptus</taxon>
    </lineage>
</organism>
<proteinExistence type="predicted"/>
<evidence type="ECO:0000256" key="2">
    <source>
        <dbReference type="SAM" id="Phobius"/>
    </source>
</evidence>
<keyword evidence="4" id="KW-1185">Reference proteome</keyword>
<feature type="region of interest" description="Disordered" evidence="1">
    <location>
        <begin position="1"/>
        <end position="32"/>
    </location>
</feature>
<sequence>MSERSAKSRKPKPTSPPANAIPISSSNPTPQPSLLILMARKSSLLKQALILVLLLLALYALLHFLPQVPRAPAHGGVVPFRGPEPARVGEGPGPDLGPPPPRPLG</sequence>
<name>A0ABD3KML5_EUCGL</name>
<reference evidence="3 4" key="1">
    <citation type="submission" date="2024-11" db="EMBL/GenBank/DDBJ databases">
        <title>Chromosome-level genome assembly of Eucalyptus globulus Labill. provides insights into its genome evolution.</title>
        <authorList>
            <person name="Li X."/>
        </authorList>
    </citation>
    <scope>NUCLEOTIDE SEQUENCE [LARGE SCALE GENOMIC DNA]</scope>
    <source>
        <strain evidence="3">CL2024</strain>
        <tissue evidence="3">Fresh tender leaves</tissue>
    </source>
</reference>
<feature type="region of interest" description="Disordered" evidence="1">
    <location>
        <begin position="73"/>
        <end position="105"/>
    </location>
</feature>
<dbReference type="EMBL" id="JBJKBG010000005">
    <property type="protein sequence ID" value="KAL3741094.1"/>
    <property type="molecule type" value="Genomic_DNA"/>
</dbReference>
<feature type="compositionally biased region" description="Pro residues" evidence="1">
    <location>
        <begin position="95"/>
        <end position="105"/>
    </location>
</feature>
<feature type="compositionally biased region" description="Low complexity" evidence="1">
    <location>
        <begin position="17"/>
        <end position="28"/>
    </location>
</feature>
<gene>
    <name evidence="3" type="ORF">ACJRO7_022242</name>
</gene>
<keyword evidence="2" id="KW-1133">Transmembrane helix</keyword>
<dbReference type="AlphaFoldDB" id="A0ABD3KML5"/>
<keyword evidence="2" id="KW-0812">Transmembrane</keyword>
<protein>
    <submittedName>
        <fullName evidence="3">Uncharacterized protein</fullName>
    </submittedName>
</protein>
<keyword evidence="2" id="KW-0472">Membrane</keyword>
<evidence type="ECO:0000313" key="4">
    <source>
        <dbReference type="Proteomes" id="UP001634007"/>
    </source>
</evidence>
<dbReference type="Proteomes" id="UP001634007">
    <property type="component" value="Unassembled WGS sequence"/>
</dbReference>
<feature type="transmembrane region" description="Helical" evidence="2">
    <location>
        <begin position="48"/>
        <end position="65"/>
    </location>
</feature>
<evidence type="ECO:0000256" key="1">
    <source>
        <dbReference type="SAM" id="MobiDB-lite"/>
    </source>
</evidence>
<accession>A0ABD3KML5</accession>
<comment type="caution">
    <text evidence="3">The sequence shown here is derived from an EMBL/GenBank/DDBJ whole genome shotgun (WGS) entry which is preliminary data.</text>
</comment>
<evidence type="ECO:0000313" key="3">
    <source>
        <dbReference type="EMBL" id="KAL3741094.1"/>
    </source>
</evidence>